<keyword evidence="4" id="KW-1185">Reference proteome</keyword>
<feature type="region of interest" description="Disordered" evidence="2">
    <location>
        <begin position="522"/>
        <end position="565"/>
    </location>
</feature>
<feature type="compositionally biased region" description="Low complexity" evidence="2">
    <location>
        <begin position="318"/>
        <end position="328"/>
    </location>
</feature>
<reference evidence="3" key="1">
    <citation type="journal article" date="2022" name="Int. J. Mol. Sci.">
        <title>Draft Genome of Tanacetum Coccineum: Genomic Comparison of Closely Related Tanacetum-Family Plants.</title>
        <authorList>
            <person name="Yamashiro T."/>
            <person name="Shiraishi A."/>
            <person name="Nakayama K."/>
            <person name="Satake H."/>
        </authorList>
    </citation>
    <scope>NUCLEOTIDE SEQUENCE</scope>
</reference>
<protein>
    <submittedName>
        <fullName evidence="3">Uncharacterized protein</fullName>
    </submittedName>
</protein>
<feature type="region of interest" description="Disordered" evidence="2">
    <location>
        <begin position="318"/>
        <end position="381"/>
    </location>
</feature>
<accession>A0ABQ4YNG9</accession>
<feature type="compositionally biased region" description="Polar residues" evidence="2">
    <location>
        <begin position="526"/>
        <end position="551"/>
    </location>
</feature>
<evidence type="ECO:0000313" key="4">
    <source>
        <dbReference type="Proteomes" id="UP001151760"/>
    </source>
</evidence>
<evidence type="ECO:0000256" key="2">
    <source>
        <dbReference type="SAM" id="MobiDB-lite"/>
    </source>
</evidence>
<organism evidence="3 4">
    <name type="scientific">Tanacetum coccineum</name>
    <dbReference type="NCBI Taxonomy" id="301880"/>
    <lineage>
        <taxon>Eukaryota</taxon>
        <taxon>Viridiplantae</taxon>
        <taxon>Streptophyta</taxon>
        <taxon>Embryophyta</taxon>
        <taxon>Tracheophyta</taxon>
        <taxon>Spermatophyta</taxon>
        <taxon>Magnoliopsida</taxon>
        <taxon>eudicotyledons</taxon>
        <taxon>Gunneridae</taxon>
        <taxon>Pentapetalae</taxon>
        <taxon>asterids</taxon>
        <taxon>campanulids</taxon>
        <taxon>Asterales</taxon>
        <taxon>Asteraceae</taxon>
        <taxon>Asteroideae</taxon>
        <taxon>Anthemideae</taxon>
        <taxon>Anthemidinae</taxon>
        <taxon>Tanacetum</taxon>
    </lineage>
</organism>
<sequence>MWKCATSVSNLKLSLSNNTVEKDEYNRLSKSFSKLEQHCISLELAMQLNKENFQKNNTSVNQTEPSFDQLFELNNLKVELQAKDTKIEKLRENIIRLHKTSTTNSVKKDIDEIETINIELEYKVTKVENEHLKQTYKQLYDSIKPSRVRAKEHVDSLVNQLNQKSVEITDLNAQLQEKVFVITTLKNDLRKFKGKDIVDNAAQVSHDTIIAPGMYKLDRVTLAPKDKNNRETHIYYLKHTMEQAAILREIVEQAKSLNPLDSASYYAYKYVKLIQEFLGYVRDTCPDIHKPSEKLVAVTPINKKKTVRFAEPVISSSTSQKQLSSSQTKMKHTTNNSVPTSTGVSRLTKSSRSKSTDNTKNDRILQISSSTQKKNKIEDHSRIVKSSLNKSNCVIEPSGNENVQHYKLNTISELMCVKCYSFMFDARHELCFHEFVSDMNACSKTKSVKKAKKKEEWKPTRKVFTKIGYNWRPTRRTFTLVGNACPLTRITATNKVPLREPIPLEVIAQEFVVTKVYTRRPKVPKTNGSNSKPKISKSVISNKTEPGTSRGSNNLVDPSSSSSVDPRLSKLFCGIWTPDAQRT</sequence>
<keyword evidence="1" id="KW-0175">Coiled coil</keyword>
<comment type="caution">
    <text evidence="3">The sequence shown here is derived from an EMBL/GenBank/DDBJ whole genome shotgun (WGS) entry which is preliminary data.</text>
</comment>
<feature type="compositionally biased region" description="Polar residues" evidence="2">
    <location>
        <begin position="333"/>
        <end position="344"/>
    </location>
</feature>
<proteinExistence type="predicted"/>
<reference evidence="3" key="2">
    <citation type="submission" date="2022-01" db="EMBL/GenBank/DDBJ databases">
        <authorList>
            <person name="Yamashiro T."/>
            <person name="Shiraishi A."/>
            <person name="Satake H."/>
            <person name="Nakayama K."/>
        </authorList>
    </citation>
    <scope>NUCLEOTIDE SEQUENCE</scope>
</reference>
<name>A0ABQ4YNG9_9ASTR</name>
<dbReference type="Proteomes" id="UP001151760">
    <property type="component" value="Unassembled WGS sequence"/>
</dbReference>
<feature type="compositionally biased region" description="Basic and acidic residues" evidence="2">
    <location>
        <begin position="354"/>
        <end position="363"/>
    </location>
</feature>
<evidence type="ECO:0000256" key="1">
    <source>
        <dbReference type="SAM" id="Coils"/>
    </source>
</evidence>
<evidence type="ECO:0000313" key="3">
    <source>
        <dbReference type="EMBL" id="GJS78447.1"/>
    </source>
</evidence>
<feature type="coiled-coil region" evidence="1">
    <location>
        <begin position="73"/>
        <end position="130"/>
    </location>
</feature>
<dbReference type="EMBL" id="BQNB010010526">
    <property type="protein sequence ID" value="GJS78447.1"/>
    <property type="molecule type" value="Genomic_DNA"/>
</dbReference>
<gene>
    <name evidence="3" type="ORF">Tco_0728328</name>
</gene>
<feature type="compositionally biased region" description="Low complexity" evidence="2">
    <location>
        <begin position="552"/>
        <end position="565"/>
    </location>
</feature>